<gene>
    <name evidence="9" type="primary">asa1</name>
    <name evidence="9" type="ORF">Plec18167_008167</name>
</gene>
<dbReference type="Proteomes" id="UP001583193">
    <property type="component" value="Unassembled WGS sequence"/>
</dbReference>
<comment type="caution">
    <text evidence="9">The sequence shown here is derived from an EMBL/GenBank/DDBJ whole genome shotgun (WGS) entry which is preliminary data.</text>
</comment>
<dbReference type="Gene3D" id="2.130.10.10">
    <property type="entry name" value="YVTN repeat-like/Quinoprotein amine dehydrogenase"/>
    <property type="match status" value="2"/>
</dbReference>
<name>A0ABR3WY13_9EURO</name>
<keyword evidence="1 7" id="KW-0853">WD repeat</keyword>
<feature type="repeat" description="WD" evidence="7">
    <location>
        <begin position="460"/>
        <end position="475"/>
    </location>
</feature>
<dbReference type="InterPro" id="IPR019775">
    <property type="entry name" value="WD40_repeat_CS"/>
</dbReference>
<evidence type="ECO:0000256" key="3">
    <source>
        <dbReference type="ARBA" id="ARBA00037338"/>
    </source>
</evidence>
<reference evidence="9 10" key="1">
    <citation type="journal article" date="2024" name="IMA Fungus">
        <title>IMA Genome - F19 : A genome assembly and annotation guide to empower mycologists, including annotated draft genome sequences of Ceratocystis pirilliformis, Diaporthe australafricana, Fusarium ophioides, Paecilomyces lecythidis, and Sporothrix stenoceras.</title>
        <authorList>
            <person name="Aylward J."/>
            <person name="Wilson A.M."/>
            <person name="Visagie C.M."/>
            <person name="Spraker J."/>
            <person name="Barnes I."/>
            <person name="Buitendag C."/>
            <person name="Ceriani C."/>
            <person name="Del Mar Angel L."/>
            <person name="du Plessis D."/>
            <person name="Fuchs T."/>
            <person name="Gasser K."/>
            <person name="Kramer D."/>
            <person name="Li W."/>
            <person name="Munsamy K."/>
            <person name="Piso A."/>
            <person name="Price J.L."/>
            <person name="Sonnekus B."/>
            <person name="Thomas C."/>
            <person name="van der Nest A."/>
            <person name="van Dijk A."/>
            <person name="van Heerden A."/>
            <person name="van Vuuren N."/>
            <person name="Yilmaz N."/>
            <person name="Duong T.A."/>
            <person name="van der Merwe N.A."/>
            <person name="Wingfield M.J."/>
            <person name="Wingfield B.D."/>
        </authorList>
    </citation>
    <scope>NUCLEOTIDE SEQUENCE [LARGE SCALE GENOMIC DNA]</scope>
    <source>
        <strain evidence="9 10">CMW 18167</strain>
    </source>
</reference>
<comment type="subunit">
    <text evidence="5">Component of the ASTRA chromatin remodeling machinery complex.</text>
</comment>
<feature type="repeat" description="WD" evidence="7">
    <location>
        <begin position="38"/>
        <end position="79"/>
    </location>
</feature>
<accession>A0ABR3WY13</accession>
<dbReference type="InterPro" id="IPR001680">
    <property type="entry name" value="WD40_rpt"/>
</dbReference>
<comment type="similarity">
    <text evidence="4">Belongs to the WD repeat ASA1 family.</text>
</comment>
<dbReference type="PANTHER" id="PTHR19854:SF1">
    <property type="entry name" value="GUANINE NUCLEOTIDE-BINDING PROTEIN SUBUNIT BETA-LIKE PROTEIN 1"/>
    <property type="match status" value="1"/>
</dbReference>
<evidence type="ECO:0000256" key="2">
    <source>
        <dbReference type="ARBA" id="ARBA00022737"/>
    </source>
</evidence>
<evidence type="ECO:0000256" key="6">
    <source>
        <dbReference type="ARBA" id="ARBA00040563"/>
    </source>
</evidence>
<evidence type="ECO:0000256" key="4">
    <source>
        <dbReference type="ARBA" id="ARBA00037931"/>
    </source>
</evidence>
<evidence type="ECO:0000313" key="10">
    <source>
        <dbReference type="Proteomes" id="UP001583193"/>
    </source>
</evidence>
<evidence type="ECO:0000256" key="7">
    <source>
        <dbReference type="PROSITE-ProRule" id="PRU00221"/>
    </source>
</evidence>
<keyword evidence="2" id="KW-0677">Repeat</keyword>
<dbReference type="PROSITE" id="PS50082">
    <property type="entry name" value="WD_REPEATS_2"/>
    <property type="match status" value="2"/>
</dbReference>
<dbReference type="EMBL" id="JAVDPF010000038">
    <property type="protein sequence ID" value="KAL1868576.1"/>
    <property type="molecule type" value="Genomic_DNA"/>
</dbReference>
<dbReference type="Pfam" id="PF00400">
    <property type="entry name" value="WD40"/>
    <property type="match status" value="3"/>
</dbReference>
<dbReference type="PROSITE" id="PS00678">
    <property type="entry name" value="WD_REPEATS_1"/>
    <property type="match status" value="1"/>
</dbReference>
<evidence type="ECO:0000256" key="8">
    <source>
        <dbReference type="SAM" id="MobiDB-lite"/>
    </source>
</evidence>
<sequence length="475" mass="52432">MAATPGSGKTTESRTGAMSSQPSQQKGLLPPASPAYVLRGHAAPIHALNFFAHNEHLLSGDADGWVVIWSLVTKRPIAVWKAHEGAILEAKGFYYEESREMEIFTHGRDHKLRVWKTNPRDGKLLDRTLPVDLKQGSQPETGLKPWLLHSLAVNALNFCAFALCSLPGYLEHNPAIVLSSAETASFQENTQQTSPQRNPQGPLLIAVPNALNSGNIDIFHLPSEHRVSTIAGDTTKETGMVMAVNLYFALNQDLYVISAYEDGQAMVHVRRGPAEPGDYDGHVPSTPWKWQKIYASRAHSQPILSLDVSPSKDFFLTSGADPLVIKHPIPTEIPTHLSKSDMVPIKVVNDHHAGKQGLKIRSDGKLYATAGWDARVRVYTCKSMKEMACLKWHKEGCFVVAWANIYSDASNFTSQADPMTLTKVPEPQPSSYNVIPEPSNRSLLAIRTQRLQKAQLTHWLAAGSKDGKISLWDIY</sequence>
<feature type="region of interest" description="Disordered" evidence="8">
    <location>
        <begin position="1"/>
        <end position="31"/>
    </location>
</feature>
<evidence type="ECO:0000313" key="9">
    <source>
        <dbReference type="EMBL" id="KAL1868576.1"/>
    </source>
</evidence>
<keyword evidence="10" id="KW-1185">Reference proteome</keyword>
<feature type="compositionally biased region" description="Polar residues" evidence="8">
    <location>
        <begin position="7"/>
        <end position="26"/>
    </location>
</feature>
<evidence type="ECO:0000256" key="1">
    <source>
        <dbReference type="ARBA" id="ARBA00022574"/>
    </source>
</evidence>
<dbReference type="InterPro" id="IPR015943">
    <property type="entry name" value="WD40/YVTN_repeat-like_dom_sf"/>
</dbReference>
<evidence type="ECO:0000256" key="5">
    <source>
        <dbReference type="ARBA" id="ARBA00038749"/>
    </source>
</evidence>
<proteinExistence type="inferred from homology"/>
<comment type="function">
    <text evidence="3">Component of the ASTRA complex involved in chromatin remodeling.</text>
</comment>
<dbReference type="SMART" id="SM00320">
    <property type="entry name" value="WD40"/>
    <property type="match status" value="5"/>
</dbReference>
<dbReference type="SUPFAM" id="SSF50978">
    <property type="entry name" value="WD40 repeat-like"/>
    <property type="match status" value="1"/>
</dbReference>
<organism evidence="9 10">
    <name type="scientific">Paecilomyces lecythidis</name>
    <dbReference type="NCBI Taxonomy" id="3004212"/>
    <lineage>
        <taxon>Eukaryota</taxon>
        <taxon>Fungi</taxon>
        <taxon>Dikarya</taxon>
        <taxon>Ascomycota</taxon>
        <taxon>Pezizomycotina</taxon>
        <taxon>Eurotiomycetes</taxon>
        <taxon>Eurotiomycetidae</taxon>
        <taxon>Eurotiales</taxon>
        <taxon>Thermoascaceae</taxon>
        <taxon>Paecilomyces</taxon>
    </lineage>
</organism>
<dbReference type="InterPro" id="IPR036322">
    <property type="entry name" value="WD40_repeat_dom_sf"/>
</dbReference>
<protein>
    <recommendedName>
        <fullName evidence="6">ASTRA-associated protein 1</fullName>
    </recommendedName>
</protein>
<dbReference type="PROSITE" id="PS50294">
    <property type="entry name" value="WD_REPEATS_REGION"/>
    <property type="match status" value="1"/>
</dbReference>
<dbReference type="PANTHER" id="PTHR19854">
    <property type="entry name" value="TRANSDUCIN BETA-LIKE 3"/>
    <property type="match status" value="1"/>
</dbReference>